<feature type="chain" id="PRO_5045543700" evidence="5">
    <location>
        <begin position="20"/>
        <end position="746"/>
    </location>
</feature>
<dbReference type="InterPro" id="IPR016035">
    <property type="entry name" value="Acyl_Trfase/lysoPLipase"/>
</dbReference>
<feature type="active site" description="Proton acceptor" evidence="4">
    <location>
        <position position="211"/>
    </location>
</feature>
<dbReference type="PROSITE" id="PS51635">
    <property type="entry name" value="PNPLA"/>
    <property type="match status" value="1"/>
</dbReference>
<feature type="signal peptide" evidence="5">
    <location>
        <begin position="1"/>
        <end position="19"/>
    </location>
</feature>
<reference evidence="7" key="1">
    <citation type="submission" date="2021-08" db="EMBL/GenBank/DDBJ databases">
        <title>Flavobacterium sp. strain CC-SYL302.</title>
        <authorList>
            <person name="Lin S.-Y."/>
            <person name="Lee T.-H."/>
            <person name="Young C.-C."/>
        </authorList>
    </citation>
    <scope>NUCLEOTIDE SEQUENCE</scope>
    <source>
        <strain evidence="7">CC-SYL302</strain>
    </source>
</reference>
<organism evidence="7 8">
    <name type="scientific">Flavobacterium agricola</name>
    <dbReference type="NCBI Taxonomy" id="2870839"/>
    <lineage>
        <taxon>Bacteria</taxon>
        <taxon>Pseudomonadati</taxon>
        <taxon>Bacteroidota</taxon>
        <taxon>Flavobacteriia</taxon>
        <taxon>Flavobacteriales</taxon>
        <taxon>Flavobacteriaceae</taxon>
        <taxon>Flavobacterium</taxon>
    </lineage>
</organism>
<dbReference type="Pfam" id="PF01734">
    <property type="entry name" value="Patatin"/>
    <property type="match status" value="1"/>
</dbReference>
<dbReference type="PANTHER" id="PTHR14226:SF76">
    <property type="entry name" value="NTE FAMILY PROTEIN RSSA"/>
    <property type="match status" value="1"/>
</dbReference>
<dbReference type="Pfam" id="PF19143">
    <property type="entry name" value="Omp85_2"/>
    <property type="match status" value="1"/>
</dbReference>
<feature type="active site" description="Nucleophile" evidence="4">
    <location>
        <position position="67"/>
    </location>
</feature>
<keyword evidence="2 4" id="KW-0442">Lipid degradation</keyword>
<dbReference type="Gene3D" id="3.40.1090.10">
    <property type="entry name" value="Cytosolic phospholipase A2 catalytic domain"/>
    <property type="match status" value="2"/>
</dbReference>
<feature type="short sequence motif" description="GXGXXG" evidence="4">
    <location>
        <begin position="38"/>
        <end position="43"/>
    </location>
</feature>
<evidence type="ECO:0000256" key="2">
    <source>
        <dbReference type="ARBA" id="ARBA00022963"/>
    </source>
</evidence>
<protein>
    <submittedName>
        <fullName evidence="7">Patatin-like phospholipase family protein</fullName>
    </submittedName>
</protein>
<dbReference type="Proteomes" id="UP001163328">
    <property type="component" value="Chromosome"/>
</dbReference>
<keyword evidence="5" id="KW-0732">Signal</keyword>
<evidence type="ECO:0000313" key="7">
    <source>
        <dbReference type="EMBL" id="UYW01135.1"/>
    </source>
</evidence>
<keyword evidence="8" id="KW-1185">Reference proteome</keyword>
<feature type="short sequence motif" description="DGA/G" evidence="4">
    <location>
        <begin position="211"/>
        <end position="213"/>
    </location>
</feature>
<feature type="short sequence motif" description="GXSXG" evidence="4">
    <location>
        <begin position="65"/>
        <end position="69"/>
    </location>
</feature>
<dbReference type="InterPro" id="IPR002641">
    <property type="entry name" value="PNPLA_dom"/>
</dbReference>
<dbReference type="InterPro" id="IPR050301">
    <property type="entry name" value="NTE"/>
</dbReference>
<keyword evidence="3 4" id="KW-0443">Lipid metabolism</keyword>
<dbReference type="EMBL" id="CP081495">
    <property type="protein sequence ID" value="UYW01135.1"/>
    <property type="molecule type" value="Genomic_DNA"/>
</dbReference>
<gene>
    <name evidence="7" type="ORF">K5I29_11795</name>
</gene>
<evidence type="ECO:0000256" key="3">
    <source>
        <dbReference type="ARBA" id="ARBA00023098"/>
    </source>
</evidence>
<keyword evidence="1 4" id="KW-0378">Hydrolase</keyword>
<evidence type="ECO:0000259" key="6">
    <source>
        <dbReference type="PROSITE" id="PS51635"/>
    </source>
</evidence>
<dbReference type="PANTHER" id="PTHR14226">
    <property type="entry name" value="NEUROPATHY TARGET ESTERASE/SWISS CHEESE D.MELANOGASTER"/>
    <property type="match status" value="1"/>
</dbReference>
<proteinExistence type="predicted"/>
<evidence type="ECO:0000256" key="5">
    <source>
        <dbReference type="SAM" id="SignalP"/>
    </source>
</evidence>
<dbReference type="CDD" id="cd07205">
    <property type="entry name" value="Pat_PNPLA6_PNPLA7_NTE1_like"/>
    <property type="match status" value="1"/>
</dbReference>
<dbReference type="SUPFAM" id="SSF52151">
    <property type="entry name" value="FabD/lysophospholipase-like"/>
    <property type="match status" value="1"/>
</dbReference>
<evidence type="ECO:0000313" key="8">
    <source>
        <dbReference type="Proteomes" id="UP001163328"/>
    </source>
</evidence>
<feature type="domain" description="PNPLA" evidence="6">
    <location>
        <begin position="34"/>
        <end position="224"/>
    </location>
</feature>
<sequence>MIRIVLIFLLSSLFFNVFAQDSVAVQQQKPKIGLVLSGGGAKGLAHIGVLKVLEEQGVEISYITGTSMGAIIGGLYSVGYSASQLDSIFRVVDSKALVQDYVPRKTKGFYERRDDEIYALQLPFDNFKIGIPPSLSKGMYNYNLLTRLTYHVRDVKDFSKLPIPFACVATEVATGNEVVLTQGDLVESIIASGAFPSLFSPVNIDGKVLIDGGIVNNYPVQLVRDMGADIVIGVDVQDDLKAVDDLGGAMGILLQTTNYPMVKQMENKRELTDIYIKPDITGYNVVSFDSGAEIIERGENAATELLPQIQAIANQHQVKQLPVQNMLHPTDPIYVAEIIVADSTLSKHNSDYVIGKLGFEPFSTINYSMFEDGISSLNATQNFSTITYDFENTPNNPEQVNVRLSLRESPVNRFLKFGVHYDGLYKSSALVNLTQRKLFLTNDTAVLDVILGDNNRYNFRYYWDNGFSWSVGFNSRLNNFTNNIAYDINTLPGYENIDVSKVNYRYLDIINQVYVQSFFKNRYLISLGVEHRYIDLTTESLFNKKTRIDRNSYFNTFANFRYDSYDNKYFPTRGITFNGEYKNFFYSTDSQYDVQPFSLLRGDIGFAIPVSEKLTLKIESELGLMFGPHTLPFFDYVLGGYGFAQTYNFRQFYGYDFTSLVGNNYIKGLVTLDYAFYNRHHLNVSANFANIGNDIIKEAKMFTTPKYSGYALGYGYQTIIGPIEIKESWSPETNNFYTWVSVGFWF</sequence>
<dbReference type="RefSeq" id="WP_264433541.1">
    <property type="nucleotide sequence ID" value="NZ_CP081495.1"/>
</dbReference>
<evidence type="ECO:0000256" key="1">
    <source>
        <dbReference type="ARBA" id="ARBA00022801"/>
    </source>
</evidence>
<name>A0ABY6M146_9FLAO</name>
<evidence type="ECO:0000256" key="4">
    <source>
        <dbReference type="PROSITE-ProRule" id="PRU01161"/>
    </source>
</evidence>
<dbReference type="InterPro" id="IPR043864">
    <property type="entry name" value="Omp85-like_dom"/>
</dbReference>
<accession>A0ABY6M146</accession>